<organism evidence="2 3">
    <name type="scientific">Profundibacter amoris</name>
    <dbReference type="NCBI Taxonomy" id="2171755"/>
    <lineage>
        <taxon>Bacteria</taxon>
        <taxon>Pseudomonadati</taxon>
        <taxon>Pseudomonadota</taxon>
        <taxon>Alphaproteobacteria</taxon>
        <taxon>Rhodobacterales</taxon>
        <taxon>Paracoccaceae</taxon>
        <taxon>Profundibacter</taxon>
    </lineage>
</organism>
<keyword evidence="1" id="KW-1133">Transmembrane helix</keyword>
<evidence type="ECO:0000313" key="3">
    <source>
        <dbReference type="Proteomes" id="UP000261704"/>
    </source>
</evidence>
<dbReference type="OrthoDB" id="7822309at2"/>
<name>A0A347UIN4_9RHOB</name>
<dbReference type="EMBL" id="CP032125">
    <property type="protein sequence ID" value="AXX98712.1"/>
    <property type="molecule type" value="Genomic_DNA"/>
</dbReference>
<keyword evidence="1" id="KW-0472">Membrane</keyword>
<keyword evidence="1" id="KW-0812">Transmembrane</keyword>
<gene>
    <name evidence="2" type="ORF">BAR1_12745</name>
</gene>
<protein>
    <submittedName>
        <fullName evidence="2">Uncharacterized protein</fullName>
    </submittedName>
</protein>
<evidence type="ECO:0000256" key="1">
    <source>
        <dbReference type="SAM" id="Phobius"/>
    </source>
</evidence>
<accession>A0A347UIN4</accession>
<dbReference type="AlphaFoldDB" id="A0A347UIN4"/>
<evidence type="ECO:0000313" key="2">
    <source>
        <dbReference type="EMBL" id="AXX98712.1"/>
    </source>
</evidence>
<dbReference type="RefSeq" id="WP_118943366.1">
    <property type="nucleotide sequence ID" value="NZ_CP032125.1"/>
</dbReference>
<dbReference type="Proteomes" id="UP000261704">
    <property type="component" value="Chromosome"/>
</dbReference>
<proteinExistence type="predicted"/>
<sequence length="339" mass="37557">MTALSKYERLETTGLWRETPDAQRREVVVSFGNATIVLSDMNNTALAHWSLHAIHRLNPKQRPAVYSPDEDDITETLEIEDDTMIGAIEEICAEIERHRPHPRRLRWWLLAGSFAMVAALAFFWLPGALLRHTLSVVPEVKRYEIGQTLATKIKRIAGQPCSTTNGNRALAMLEERLSGDQEVKLLVLPAGMPKATHLPGGFILLNRALVEDYEEPDVLAGYFLAEQLRSQLTDPMEPLLRSAGVRATFGLLTTGEIPDAVLDDYAEELLTAPQTPLDAQILLGEFQSASLRSSPYAYAEDPTGETTIELIEADPFITTAPTPVLSDGEWVALQNICSE</sequence>
<keyword evidence="3" id="KW-1185">Reference proteome</keyword>
<dbReference type="KEGG" id="pamo:BAR1_12745"/>
<feature type="transmembrane region" description="Helical" evidence="1">
    <location>
        <begin position="107"/>
        <end position="125"/>
    </location>
</feature>
<reference evidence="2 3" key="1">
    <citation type="submission" date="2018-09" db="EMBL/GenBank/DDBJ databases">
        <title>Profundibacter amoris BAR1 gen. nov., sp. nov., a new member of the Roseobacter clade isolated at Lokis Castle Vent Field on the Arctic Mid-Oceanic Ridge.</title>
        <authorList>
            <person name="Le Moine Bauer S."/>
            <person name="Sjoeberg A.G."/>
            <person name="L'Haridon S."/>
            <person name="Stokke R."/>
            <person name="Roalkvam I."/>
            <person name="Steen I.H."/>
            <person name="Dahle H."/>
        </authorList>
    </citation>
    <scope>NUCLEOTIDE SEQUENCE [LARGE SCALE GENOMIC DNA]</scope>
    <source>
        <strain evidence="2 3">BAR1</strain>
    </source>
</reference>